<dbReference type="PANTHER" id="PTHR42878:SF7">
    <property type="entry name" value="SENSOR HISTIDINE KINASE GLRK"/>
    <property type="match status" value="1"/>
</dbReference>
<sequence>MQLIREKLIYRSVLAIGIVFSITVISLLGTTVFQMANVAQQQSLLRSAYNQVQQTYAQVFIDPTKFSEYNNAINQLKQRIDEVPEQLGSELSNRLTTQLNIQHHTVSDALKAILSSSFSANDLLKQNLSTVSRQLDEFFSQYVSKLSEQHSKHVWLDSWLLLILSLATLMWGAGLYYLYSKLHHGILLTEQVLNDAKYHQAYTLPSHHVGKIAAEAPLGDLLKTVNILASRLEQAHGQFVEEAQVATLGSMVQGFSQSLQMSVQHAATHHRRLTTLSNKLSGGDLSEEQVTQLLAKLQQILSQLDRELAHTYAVIDDFNQLANYHQFDVEREFNLKQLIEDIFARHEPELTAHQCYVSFEIPSSLQLKSYPAVFEQIYHHCIGNCVKHAKQEGKPLNIVVSAMVVNDFVHLYFKDDGAGIDSELLAIFSGSNIETEGHFGKLGLGLSAIYHLVTDKLKGEFKIQSPAHGGACVHIVLSNTQYRMTQAVKKGRRNEHSSE</sequence>
<evidence type="ECO:0000256" key="3">
    <source>
        <dbReference type="ARBA" id="ARBA00022679"/>
    </source>
</evidence>
<dbReference type="Proteomes" id="UP000180253">
    <property type="component" value="Unassembled WGS sequence"/>
</dbReference>
<keyword evidence="7" id="KW-0902">Two-component regulatory system</keyword>
<dbReference type="InterPro" id="IPR005467">
    <property type="entry name" value="His_kinase_dom"/>
</dbReference>
<dbReference type="InterPro" id="IPR050351">
    <property type="entry name" value="BphY/WalK/GraS-like"/>
</dbReference>
<feature type="domain" description="Histidine kinase" evidence="9">
    <location>
        <begin position="267"/>
        <end position="481"/>
    </location>
</feature>
<dbReference type="STRING" id="327939.BIW53_11030"/>
<evidence type="ECO:0000259" key="9">
    <source>
        <dbReference type="PROSITE" id="PS50109"/>
    </source>
</evidence>
<proteinExistence type="predicted"/>
<accession>A0A1S1N7D2</accession>
<dbReference type="Pfam" id="PF02518">
    <property type="entry name" value="HATPase_c"/>
    <property type="match status" value="1"/>
</dbReference>
<dbReference type="GO" id="GO:0005524">
    <property type="term" value="F:ATP binding"/>
    <property type="evidence" value="ECO:0007669"/>
    <property type="project" value="UniProtKB-KW"/>
</dbReference>
<dbReference type="Gene3D" id="3.30.565.10">
    <property type="entry name" value="Histidine kinase-like ATPase, C-terminal domain"/>
    <property type="match status" value="1"/>
</dbReference>
<evidence type="ECO:0000256" key="1">
    <source>
        <dbReference type="ARBA" id="ARBA00000085"/>
    </source>
</evidence>
<keyword evidence="8" id="KW-0472">Membrane</keyword>
<keyword evidence="6" id="KW-0067">ATP-binding</keyword>
<comment type="catalytic activity">
    <reaction evidence="1">
        <text>ATP + protein L-histidine = ADP + protein N-phospho-L-histidine.</text>
        <dbReference type="EC" id="2.7.13.3"/>
    </reaction>
</comment>
<comment type="caution">
    <text evidence="10">The sequence shown here is derived from an EMBL/GenBank/DDBJ whole genome shotgun (WGS) entry which is preliminary data.</text>
</comment>
<dbReference type="EC" id="2.7.13.3" evidence="2"/>
<dbReference type="GO" id="GO:0030295">
    <property type="term" value="F:protein kinase activator activity"/>
    <property type="evidence" value="ECO:0007669"/>
    <property type="project" value="TreeGrafter"/>
</dbReference>
<dbReference type="RefSeq" id="WP_070991932.1">
    <property type="nucleotide sequence ID" value="NZ_CBCSHD010000002.1"/>
</dbReference>
<protein>
    <recommendedName>
        <fullName evidence="2">histidine kinase</fullName>
        <ecNumber evidence="2">2.7.13.3</ecNumber>
    </recommendedName>
</protein>
<name>A0A1S1N7D2_9GAMM</name>
<dbReference type="PANTHER" id="PTHR42878">
    <property type="entry name" value="TWO-COMPONENT HISTIDINE KINASE"/>
    <property type="match status" value="1"/>
</dbReference>
<dbReference type="InterPro" id="IPR003594">
    <property type="entry name" value="HATPase_dom"/>
</dbReference>
<keyword evidence="11" id="KW-1185">Reference proteome</keyword>
<evidence type="ECO:0000256" key="8">
    <source>
        <dbReference type="SAM" id="Phobius"/>
    </source>
</evidence>
<keyword evidence="4" id="KW-0547">Nucleotide-binding</keyword>
<keyword evidence="8" id="KW-0812">Transmembrane</keyword>
<reference evidence="10 11" key="1">
    <citation type="submission" date="2016-10" db="EMBL/GenBank/DDBJ databases">
        <title>Pseudoalteromonas amylolytica sp. nov., isolated from the surface seawater.</title>
        <authorList>
            <person name="Wu Y.-H."/>
            <person name="Cheng H."/>
            <person name="Jin X.-B."/>
            <person name="Wang C.-S."/>
            <person name="Xu X.-W."/>
        </authorList>
    </citation>
    <scope>NUCLEOTIDE SEQUENCE [LARGE SCALE GENOMIC DNA]</scope>
    <source>
        <strain evidence="10 11">JCM 12483</strain>
    </source>
</reference>
<keyword evidence="3" id="KW-0808">Transferase</keyword>
<evidence type="ECO:0000256" key="5">
    <source>
        <dbReference type="ARBA" id="ARBA00022777"/>
    </source>
</evidence>
<dbReference type="GO" id="GO:0007234">
    <property type="term" value="P:osmosensory signaling via phosphorelay pathway"/>
    <property type="evidence" value="ECO:0007669"/>
    <property type="project" value="TreeGrafter"/>
</dbReference>
<keyword evidence="5" id="KW-0418">Kinase</keyword>
<feature type="transmembrane region" description="Helical" evidence="8">
    <location>
        <begin position="12"/>
        <end position="36"/>
    </location>
</feature>
<evidence type="ECO:0000313" key="10">
    <source>
        <dbReference type="EMBL" id="OHU95249.1"/>
    </source>
</evidence>
<dbReference type="OrthoDB" id="9772100at2"/>
<dbReference type="GO" id="GO:0000156">
    <property type="term" value="F:phosphorelay response regulator activity"/>
    <property type="evidence" value="ECO:0007669"/>
    <property type="project" value="TreeGrafter"/>
</dbReference>
<evidence type="ECO:0000256" key="6">
    <source>
        <dbReference type="ARBA" id="ARBA00022840"/>
    </source>
</evidence>
<evidence type="ECO:0000256" key="2">
    <source>
        <dbReference type="ARBA" id="ARBA00012438"/>
    </source>
</evidence>
<dbReference type="AlphaFoldDB" id="A0A1S1N7D2"/>
<dbReference type="GO" id="GO:0004673">
    <property type="term" value="F:protein histidine kinase activity"/>
    <property type="evidence" value="ECO:0007669"/>
    <property type="project" value="UniProtKB-EC"/>
</dbReference>
<evidence type="ECO:0000256" key="4">
    <source>
        <dbReference type="ARBA" id="ARBA00022741"/>
    </source>
</evidence>
<dbReference type="InterPro" id="IPR036890">
    <property type="entry name" value="HATPase_C_sf"/>
</dbReference>
<keyword evidence="8" id="KW-1133">Transmembrane helix</keyword>
<evidence type="ECO:0000256" key="7">
    <source>
        <dbReference type="ARBA" id="ARBA00023012"/>
    </source>
</evidence>
<dbReference type="PROSITE" id="PS50109">
    <property type="entry name" value="HIS_KIN"/>
    <property type="match status" value="1"/>
</dbReference>
<dbReference type="EMBL" id="MNAN01000031">
    <property type="protein sequence ID" value="OHU95249.1"/>
    <property type="molecule type" value="Genomic_DNA"/>
</dbReference>
<dbReference type="SUPFAM" id="SSF55874">
    <property type="entry name" value="ATPase domain of HSP90 chaperone/DNA topoisomerase II/histidine kinase"/>
    <property type="match status" value="1"/>
</dbReference>
<evidence type="ECO:0000313" key="11">
    <source>
        <dbReference type="Proteomes" id="UP000180253"/>
    </source>
</evidence>
<organism evidence="10 11">
    <name type="scientific">Pseudoalteromonas byunsanensis</name>
    <dbReference type="NCBI Taxonomy" id="327939"/>
    <lineage>
        <taxon>Bacteria</taxon>
        <taxon>Pseudomonadati</taxon>
        <taxon>Pseudomonadota</taxon>
        <taxon>Gammaproteobacteria</taxon>
        <taxon>Alteromonadales</taxon>
        <taxon>Pseudoalteromonadaceae</taxon>
        <taxon>Pseudoalteromonas</taxon>
    </lineage>
</organism>
<gene>
    <name evidence="10" type="ORF">BIW53_11030</name>
</gene>